<dbReference type="EMBL" id="BSFE01000006">
    <property type="protein sequence ID" value="GLK52838.1"/>
    <property type="molecule type" value="Genomic_DNA"/>
</dbReference>
<sequence length="183" mass="20010">MTNAHNPALILLDCQRDRVEGPDGRIDADNHAAMTRIEALLRRARADGWSICHCQHAITDGARADRTPVPALRPLTREPVFVRRGLSAFSDSYFHQFMARNTGRDCLLVGFSAPFSILATLFDAQTRDIPLTLVPEAVGALAVAPRDVAETRALAFDLAGRLAPSLSLEAIDRQWPRLAETAG</sequence>
<dbReference type="Gene3D" id="3.40.50.850">
    <property type="entry name" value="Isochorismatase-like"/>
    <property type="match status" value="1"/>
</dbReference>
<dbReference type="Proteomes" id="UP001143486">
    <property type="component" value="Unassembled WGS sequence"/>
</dbReference>
<gene>
    <name evidence="3" type="ORF">GCM10017621_23460</name>
</gene>
<evidence type="ECO:0000259" key="2">
    <source>
        <dbReference type="Pfam" id="PF00857"/>
    </source>
</evidence>
<proteinExistence type="predicted"/>
<keyword evidence="1" id="KW-0378">Hydrolase</keyword>
<dbReference type="InterPro" id="IPR036380">
    <property type="entry name" value="Isochorismatase-like_sf"/>
</dbReference>
<keyword evidence="4" id="KW-1185">Reference proteome</keyword>
<evidence type="ECO:0000313" key="3">
    <source>
        <dbReference type="EMBL" id="GLK52838.1"/>
    </source>
</evidence>
<dbReference type="Pfam" id="PF00857">
    <property type="entry name" value="Isochorismatase"/>
    <property type="match status" value="1"/>
</dbReference>
<organism evidence="3 4">
    <name type="scientific">Maricaulis virginensis</name>
    <dbReference type="NCBI Taxonomy" id="144022"/>
    <lineage>
        <taxon>Bacteria</taxon>
        <taxon>Pseudomonadati</taxon>
        <taxon>Pseudomonadota</taxon>
        <taxon>Alphaproteobacteria</taxon>
        <taxon>Maricaulales</taxon>
        <taxon>Maricaulaceae</taxon>
        <taxon>Maricaulis</taxon>
    </lineage>
</organism>
<name>A0A9W6IMR1_9PROT</name>
<reference evidence="3" key="2">
    <citation type="submission" date="2023-01" db="EMBL/GenBank/DDBJ databases">
        <authorList>
            <person name="Sun Q."/>
            <person name="Evtushenko L."/>
        </authorList>
    </citation>
    <scope>NUCLEOTIDE SEQUENCE</scope>
    <source>
        <strain evidence="3">VKM B-1513</strain>
    </source>
</reference>
<dbReference type="InterPro" id="IPR050272">
    <property type="entry name" value="Isochorismatase-like_hydrls"/>
</dbReference>
<comment type="caution">
    <text evidence="3">The sequence shown here is derived from an EMBL/GenBank/DDBJ whole genome shotgun (WGS) entry which is preliminary data.</text>
</comment>
<dbReference type="PANTHER" id="PTHR43540">
    <property type="entry name" value="PEROXYUREIDOACRYLATE/UREIDOACRYLATE AMIDOHYDROLASE-RELATED"/>
    <property type="match status" value="1"/>
</dbReference>
<dbReference type="RefSeq" id="WP_271187197.1">
    <property type="nucleotide sequence ID" value="NZ_BSFE01000006.1"/>
</dbReference>
<protein>
    <recommendedName>
        <fullName evidence="2">Isochorismatase-like domain-containing protein</fullName>
    </recommendedName>
</protein>
<dbReference type="PANTHER" id="PTHR43540:SF15">
    <property type="entry name" value="BLR5631 PROTEIN"/>
    <property type="match status" value="1"/>
</dbReference>
<dbReference type="GO" id="GO:0016787">
    <property type="term" value="F:hydrolase activity"/>
    <property type="evidence" value="ECO:0007669"/>
    <property type="project" value="UniProtKB-KW"/>
</dbReference>
<dbReference type="AlphaFoldDB" id="A0A9W6IMR1"/>
<evidence type="ECO:0000313" key="4">
    <source>
        <dbReference type="Proteomes" id="UP001143486"/>
    </source>
</evidence>
<feature type="domain" description="Isochorismatase-like" evidence="2">
    <location>
        <begin position="8"/>
        <end position="148"/>
    </location>
</feature>
<reference evidence="3" key="1">
    <citation type="journal article" date="2014" name="Int. J. Syst. Evol. Microbiol.">
        <title>Complete genome sequence of Corynebacterium casei LMG S-19264T (=DSM 44701T), isolated from a smear-ripened cheese.</title>
        <authorList>
            <consortium name="US DOE Joint Genome Institute (JGI-PGF)"/>
            <person name="Walter F."/>
            <person name="Albersmeier A."/>
            <person name="Kalinowski J."/>
            <person name="Ruckert C."/>
        </authorList>
    </citation>
    <scope>NUCLEOTIDE SEQUENCE</scope>
    <source>
        <strain evidence="3">VKM B-1513</strain>
    </source>
</reference>
<evidence type="ECO:0000256" key="1">
    <source>
        <dbReference type="ARBA" id="ARBA00022801"/>
    </source>
</evidence>
<accession>A0A9W6IMR1</accession>
<dbReference type="SUPFAM" id="SSF52499">
    <property type="entry name" value="Isochorismatase-like hydrolases"/>
    <property type="match status" value="1"/>
</dbReference>
<dbReference type="InterPro" id="IPR000868">
    <property type="entry name" value="Isochorismatase-like_dom"/>
</dbReference>